<protein>
    <submittedName>
        <fullName evidence="3">Predicted oxidoreductase</fullName>
    </submittedName>
</protein>
<evidence type="ECO:0000256" key="1">
    <source>
        <dbReference type="ARBA" id="ARBA00023002"/>
    </source>
</evidence>
<dbReference type="STRING" id="1447782.SAMN05444417_0970"/>
<dbReference type="PANTHER" id="PTHR43625">
    <property type="entry name" value="AFLATOXIN B1 ALDEHYDE REDUCTASE"/>
    <property type="match status" value="1"/>
</dbReference>
<dbReference type="AlphaFoldDB" id="A0A1M6C3B4"/>
<sequence length="321" mass="35246">MKTRKLGDRDVSAIGLGCMSFAGMFGETDEATSLRCLDAAWDAGIDFLDTANVYGPHVSEQVVGAWIASRGHRPVIATKGGITRQEEKPVDTSEAYLRRELEGSLRRLGVDHVALYYAHRRDPDMSPEEIAGVYGRFIDEGLIGGYGLSEVAPATLRRAHAERPCMAVQSEYSLWTREPELGIVQACAELGIAFVPFSPLARGVFSERYPAIRDAFRGAMPRFSDENYRLNRAAIDPFKDWAHGRGLTVAAAALAWVLHKGDHMIPIPGTRTAGHLAEWAGAAEVALSDADMAEIETILPIGFAHGYRYSYAQMRSVERYA</sequence>
<name>A0A1M6C3B4_9RHOB</name>
<dbReference type="Proteomes" id="UP000184292">
    <property type="component" value="Unassembled WGS sequence"/>
</dbReference>
<dbReference type="EMBL" id="FQYO01000002">
    <property type="protein sequence ID" value="SHI55188.1"/>
    <property type="molecule type" value="Genomic_DNA"/>
</dbReference>
<dbReference type="GO" id="GO:0005737">
    <property type="term" value="C:cytoplasm"/>
    <property type="evidence" value="ECO:0007669"/>
    <property type="project" value="TreeGrafter"/>
</dbReference>
<reference evidence="3 4" key="1">
    <citation type="submission" date="2016-11" db="EMBL/GenBank/DDBJ databases">
        <authorList>
            <person name="Jaros S."/>
            <person name="Januszkiewicz K."/>
            <person name="Wedrychowicz H."/>
        </authorList>
    </citation>
    <scope>NUCLEOTIDE SEQUENCE [LARGE SCALE GENOMIC DNA]</scope>
    <source>
        <strain evidence="3 4">DSM 100565</strain>
    </source>
</reference>
<evidence type="ECO:0000313" key="4">
    <source>
        <dbReference type="Proteomes" id="UP000184292"/>
    </source>
</evidence>
<dbReference type="GO" id="GO:0016491">
    <property type="term" value="F:oxidoreductase activity"/>
    <property type="evidence" value="ECO:0007669"/>
    <property type="project" value="UniProtKB-KW"/>
</dbReference>
<dbReference type="InterPro" id="IPR050791">
    <property type="entry name" value="Aldo-Keto_reductase"/>
</dbReference>
<dbReference type="InterPro" id="IPR023210">
    <property type="entry name" value="NADP_OxRdtase_dom"/>
</dbReference>
<dbReference type="InterPro" id="IPR036812">
    <property type="entry name" value="NAD(P)_OxRdtase_dom_sf"/>
</dbReference>
<dbReference type="Pfam" id="PF00248">
    <property type="entry name" value="Aldo_ket_red"/>
    <property type="match status" value="1"/>
</dbReference>
<gene>
    <name evidence="3" type="ORF">SAMN05444417_0970</name>
</gene>
<dbReference type="OrthoDB" id="9803483at2"/>
<dbReference type="SUPFAM" id="SSF51430">
    <property type="entry name" value="NAD(P)-linked oxidoreductase"/>
    <property type="match status" value="1"/>
</dbReference>
<dbReference type="PANTHER" id="PTHR43625:SF40">
    <property type="entry name" value="ALDO-KETO REDUCTASE YAKC [NADP(+)]"/>
    <property type="match status" value="1"/>
</dbReference>
<evidence type="ECO:0000313" key="3">
    <source>
        <dbReference type="EMBL" id="SHI55188.1"/>
    </source>
</evidence>
<dbReference type="Gene3D" id="3.20.20.100">
    <property type="entry name" value="NADP-dependent oxidoreductase domain"/>
    <property type="match status" value="1"/>
</dbReference>
<keyword evidence="4" id="KW-1185">Reference proteome</keyword>
<dbReference type="RefSeq" id="WP_073326699.1">
    <property type="nucleotide sequence ID" value="NZ_FQYO01000002.1"/>
</dbReference>
<keyword evidence="1" id="KW-0560">Oxidoreductase</keyword>
<organism evidence="3 4">
    <name type="scientific">Wenxinia saemankumensis</name>
    <dbReference type="NCBI Taxonomy" id="1447782"/>
    <lineage>
        <taxon>Bacteria</taxon>
        <taxon>Pseudomonadati</taxon>
        <taxon>Pseudomonadota</taxon>
        <taxon>Alphaproteobacteria</taxon>
        <taxon>Rhodobacterales</taxon>
        <taxon>Roseobacteraceae</taxon>
        <taxon>Wenxinia</taxon>
    </lineage>
</organism>
<proteinExistence type="predicted"/>
<feature type="domain" description="NADP-dependent oxidoreductase" evidence="2">
    <location>
        <begin position="13"/>
        <end position="298"/>
    </location>
</feature>
<accession>A0A1M6C3B4</accession>
<evidence type="ECO:0000259" key="2">
    <source>
        <dbReference type="Pfam" id="PF00248"/>
    </source>
</evidence>